<evidence type="ECO:0000256" key="3">
    <source>
        <dbReference type="SAM" id="Coils"/>
    </source>
</evidence>
<feature type="coiled-coil region" evidence="3">
    <location>
        <begin position="364"/>
        <end position="409"/>
    </location>
</feature>
<dbReference type="Gene3D" id="2.20.200.10">
    <property type="entry name" value="Outer membrane efflux proteins (OEP)"/>
    <property type="match status" value="1"/>
</dbReference>
<feature type="chain" id="PRO_5021038310" evidence="2">
    <location>
        <begin position="23"/>
        <end position="491"/>
    </location>
</feature>
<dbReference type="Pfam" id="PF02321">
    <property type="entry name" value="OEP"/>
    <property type="match status" value="2"/>
</dbReference>
<dbReference type="RefSeq" id="WP_130358525.1">
    <property type="nucleotide sequence ID" value="NZ_SGXC01000002.1"/>
</dbReference>
<dbReference type="OrthoDB" id="9770517at2"/>
<dbReference type="PANTHER" id="PTHR30203">
    <property type="entry name" value="OUTER MEMBRANE CATION EFFLUX PROTEIN"/>
    <property type="match status" value="1"/>
</dbReference>
<evidence type="ECO:0000313" key="6">
    <source>
        <dbReference type="Proteomes" id="UP000292445"/>
    </source>
</evidence>
<comment type="caution">
    <text evidence="5">The sequence shown here is derived from an EMBL/GenBank/DDBJ whole genome shotgun (WGS) entry which is preliminary data.</text>
</comment>
<keyword evidence="2" id="KW-1134">Transmembrane beta strand</keyword>
<dbReference type="AlphaFoldDB" id="A0A4Q7NDZ9"/>
<dbReference type="SUPFAM" id="SSF56954">
    <property type="entry name" value="Outer membrane efflux proteins (OEP)"/>
    <property type="match status" value="1"/>
</dbReference>
<dbReference type="EMBL" id="SGXC01000002">
    <property type="protein sequence ID" value="RZS80917.1"/>
    <property type="molecule type" value="Genomic_DNA"/>
</dbReference>
<feature type="region of interest" description="Disordered" evidence="4">
    <location>
        <begin position="104"/>
        <end position="131"/>
    </location>
</feature>
<dbReference type="NCBIfam" id="TIGR01845">
    <property type="entry name" value="outer_NodT"/>
    <property type="match status" value="1"/>
</dbReference>
<keyword evidence="2" id="KW-0564">Palmitate</keyword>
<accession>A0A4Q7NDZ9</accession>
<proteinExistence type="inferred from homology"/>
<dbReference type="InterPro" id="IPR003423">
    <property type="entry name" value="OMP_efflux"/>
</dbReference>
<evidence type="ECO:0000256" key="2">
    <source>
        <dbReference type="RuleBase" id="RU362097"/>
    </source>
</evidence>
<keyword evidence="2" id="KW-0812">Transmembrane</keyword>
<keyword evidence="2" id="KW-0732">Signal</keyword>
<sequence length="491" mass="52435">MKKSLRGMALAALLVLTGCAVAPPYDPPRAEVPASFKEAAGGSWKTAQPAEAAHRGRWWAVFGDPVLDQLQERAADANQNLKAAVARLAQARARLGEARADLYPRVDAGAGPTRQRPSPASRGLPAEANTSPSTLWRAQASVAYEVDLFGRVAAGVEAASAQAEQGEALLRSVQLAVQADVAQAYFLVRELDAGQELYGGTVALRERTLALIQRRYDEGDISELDLARARTELASARSEALDIARQRAAAEHALAILLGQAPATFSLPARPLARLAVSVPPGLPSELLERRPDIAAAERAMAAANARVGVARTAFFPRLELTGALGYESAQLGDLFNWSSRTFLLGPLVGTMLTLPIFDGGRREAGLQAARAAYEEEAANYRQTVLTAFKEVEDNLANLRILADQYRAQDEAVASAARAARLSQIQYREGSVSYLDVIDADRSVLQQRRVATRLDGELARSTVNLIRALGGGWEGQAPAPAAALLPARQPS</sequence>
<dbReference type="GO" id="GO:0015562">
    <property type="term" value="F:efflux transmembrane transporter activity"/>
    <property type="evidence" value="ECO:0007669"/>
    <property type="project" value="InterPro"/>
</dbReference>
<comment type="subcellular location">
    <subcellularLocation>
        <location evidence="2">Cell membrane</location>
        <topology evidence="2">Lipid-anchor</topology>
    </subcellularLocation>
</comment>
<organism evidence="5 6">
    <name type="scientific">Pigmentiphaga kullae</name>
    <dbReference type="NCBI Taxonomy" id="151784"/>
    <lineage>
        <taxon>Bacteria</taxon>
        <taxon>Pseudomonadati</taxon>
        <taxon>Pseudomonadota</taxon>
        <taxon>Betaproteobacteria</taxon>
        <taxon>Burkholderiales</taxon>
        <taxon>Alcaligenaceae</taxon>
        <taxon>Pigmentiphaga</taxon>
    </lineage>
</organism>
<evidence type="ECO:0000256" key="4">
    <source>
        <dbReference type="SAM" id="MobiDB-lite"/>
    </source>
</evidence>
<dbReference type="Proteomes" id="UP000292445">
    <property type="component" value="Unassembled WGS sequence"/>
</dbReference>
<dbReference type="GO" id="GO:0005886">
    <property type="term" value="C:plasma membrane"/>
    <property type="evidence" value="ECO:0007669"/>
    <property type="project" value="UniProtKB-SubCell"/>
</dbReference>
<dbReference type="PROSITE" id="PS51257">
    <property type="entry name" value="PROKAR_LIPOPROTEIN"/>
    <property type="match status" value="1"/>
</dbReference>
<dbReference type="Gene3D" id="1.20.1600.10">
    <property type="entry name" value="Outer membrane efflux proteins (OEP)"/>
    <property type="match status" value="1"/>
</dbReference>
<feature type="coiled-coil region" evidence="3">
    <location>
        <begin position="67"/>
        <end position="101"/>
    </location>
</feature>
<keyword evidence="2" id="KW-0472">Membrane</keyword>
<dbReference type="InterPro" id="IPR010131">
    <property type="entry name" value="MdtP/NodT-like"/>
</dbReference>
<evidence type="ECO:0000313" key="5">
    <source>
        <dbReference type="EMBL" id="RZS80917.1"/>
    </source>
</evidence>
<evidence type="ECO:0000256" key="1">
    <source>
        <dbReference type="ARBA" id="ARBA00007613"/>
    </source>
</evidence>
<keyword evidence="6" id="KW-1185">Reference proteome</keyword>
<name>A0A4Q7NDZ9_9BURK</name>
<keyword evidence="3" id="KW-0175">Coiled coil</keyword>
<reference evidence="5 6" key="1">
    <citation type="submission" date="2019-02" db="EMBL/GenBank/DDBJ databases">
        <title>Genomic Encyclopedia of Type Strains, Phase IV (KMG-IV): sequencing the most valuable type-strain genomes for metagenomic binning, comparative biology and taxonomic classification.</title>
        <authorList>
            <person name="Goeker M."/>
        </authorList>
    </citation>
    <scope>NUCLEOTIDE SEQUENCE [LARGE SCALE GENOMIC DNA]</scope>
    <source>
        <strain evidence="5 6">K24</strain>
    </source>
</reference>
<feature type="signal peptide" evidence="2">
    <location>
        <begin position="1"/>
        <end position="22"/>
    </location>
</feature>
<gene>
    <name evidence="5" type="ORF">EV675_3530</name>
</gene>
<comment type="similarity">
    <text evidence="1 2">Belongs to the outer membrane factor (OMF) (TC 1.B.17) family.</text>
</comment>
<protein>
    <submittedName>
        <fullName evidence="5">Multidrug efflux system outer membrane protein</fullName>
    </submittedName>
</protein>
<keyword evidence="2" id="KW-0449">Lipoprotein</keyword>
<dbReference type="PANTHER" id="PTHR30203:SF33">
    <property type="entry name" value="BLR4455 PROTEIN"/>
    <property type="match status" value="1"/>
</dbReference>